<keyword evidence="2" id="KW-1133">Transmembrane helix</keyword>
<dbReference type="EMBL" id="CAMXCT020006652">
    <property type="protein sequence ID" value="CAL1171080.1"/>
    <property type="molecule type" value="Genomic_DNA"/>
</dbReference>
<feature type="region of interest" description="Disordered" evidence="1">
    <location>
        <begin position="818"/>
        <end position="857"/>
    </location>
</feature>
<dbReference type="Gene3D" id="1.20.120.1630">
    <property type="match status" value="1"/>
</dbReference>
<dbReference type="InterPro" id="IPR010721">
    <property type="entry name" value="UstE-like"/>
</dbReference>
<keyword evidence="2" id="KW-0812">Transmembrane</keyword>
<comment type="caution">
    <text evidence="3">The sequence shown here is derived from an EMBL/GenBank/DDBJ whole genome shotgun (WGS) entry which is preliminary data.</text>
</comment>
<dbReference type="EMBL" id="CAMXCT010006652">
    <property type="protein sequence ID" value="CAI4017705.1"/>
    <property type="molecule type" value="Genomic_DNA"/>
</dbReference>
<dbReference type="Proteomes" id="UP001152797">
    <property type="component" value="Unassembled WGS sequence"/>
</dbReference>
<gene>
    <name evidence="3" type="ORF">C1SCF055_LOCUS42329</name>
</gene>
<proteinExistence type="predicted"/>
<name>A0A9P1LZJ1_9DINO</name>
<feature type="transmembrane region" description="Helical" evidence="2">
    <location>
        <begin position="101"/>
        <end position="123"/>
    </location>
</feature>
<accession>A0A9P1LZJ1</accession>
<evidence type="ECO:0000256" key="2">
    <source>
        <dbReference type="SAM" id="Phobius"/>
    </source>
</evidence>
<dbReference type="Pfam" id="PF05721">
    <property type="entry name" value="PhyH"/>
    <property type="match status" value="1"/>
</dbReference>
<dbReference type="PROSITE" id="PS50244">
    <property type="entry name" value="S5A_REDUCTASE"/>
    <property type="match status" value="1"/>
</dbReference>
<dbReference type="GO" id="GO:0016020">
    <property type="term" value="C:membrane"/>
    <property type="evidence" value="ECO:0007669"/>
    <property type="project" value="TreeGrafter"/>
</dbReference>
<dbReference type="PANTHER" id="PTHR32251">
    <property type="entry name" value="3-OXO-5-ALPHA-STEROID 4-DEHYDROGENASE"/>
    <property type="match status" value="1"/>
</dbReference>
<dbReference type="EMBL" id="CAMXCT030006652">
    <property type="protein sequence ID" value="CAL4805017.1"/>
    <property type="molecule type" value="Genomic_DNA"/>
</dbReference>
<dbReference type="AlphaFoldDB" id="A0A9P1LZJ1"/>
<feature type="transmembrane region" description="Helical" evidence="2">
    <location>
        <begin position="251"/>
        <end position="271"/>
    </location>
</feature>
<dbReference type="Pfam" id="PF06966">
    <property type="entry name" value="DUF1295"/>
    <property type="match status" value="1"/>
</dbReference>
<feature type="transmembrane region" description="Helical" evidence="2">
    <location>
        <begin position="129"/>
        <end position="146"/>
    </location>
</feature>
<evidence type="ECO:0000313" key="5">
    <source>
        <dbReference type="EMBL" id="CAL4805017.1"/>
    </source>
</evidence>
<feature type="transmembrane region" description="Helical" evidence="2">
    <location>
        <begin position="378"/>
        <end position="397"/>
    </location>
</feature>
<protein>
    <submittedName>
        <fullName evidence="5">Uncharacterized protein C594.04c</fullName>
    </submittedName>
</protein>
<dbReference type="PANTHER" id="PTHR32251:SF17">
    <property type="entry name" value="STEROID 5-ALPHA REDUCTASE C-TERMINAL DOMAIN-CONTAINING PROTEIN"/>
    <property type="match status" value="1"/>
</dbReference>
<evidence type="ECO:0000313" key="3">
    <source>
        <dbReference type="EMBL" id="CAI4017705.1"/>
    </source>
</evidence>
<dbReference type="Gene3D" id="2.60.120.620">
    <property type="entry name" value="q2cbj1_9rhob like domain"/>
    <property type="match status" value="1"/>
</dbReference>
<feature type="transmembrane region" description="Helical" evidence="2">
    <location>
        <begin position="303"/>
        <end position="324"/>
    </location>
</feature>
<dbReference type="SUPFAM" id="SSF51197">
    <property type="entry name" value="Clavaminate synthase-like"/>
    <property type="match status" value="1"/>
</dbReference>
<feature type="compositionally biased region" description="Polar residues" evidence="1">
    <location>
        <begin position="835"/>
        <end position="857"/>
    </location>
</feature>
<feature type="transmembrane region" description="Helical" evidence="2">
    <location>
        <begin position="219"/>
        <end position="239"/>
    </location>
</feature>
<evidence type="ECO:0000256" key="1">
    <source>
        <dbReference type="SAM" id="MobiDB-lite"/>
    </source>
</evidence>
<reference evidence="3" key="1">
    <citation type="submission" date="2022-10" db="EMBL/GenBank/DDBJ databases">
        <authorList>
            <person name="Chen Y."/>
            <person name="Dougan E. K."/>
            <person name="Chan C."/>
            <person name="Rhodes N."/>
            <person name="Thang M."/>
        </authorList>
    </citation>
    <scope>NUCLEOTIDE SEQUENCE</scope>
</reference>
<feature type="transmembrane region" description="Helical" evidence="2">
    <location>
        <begin position="330"/>
        <end position="350"/>
    </location>
</feature>
<reference evidence="4" key="2">
    <citation type="submission" date="2024-04" db="EMBL/GenBank/DDBJ databases">
        <authorList>
            <person name="Chen Y."/>
            <person name="Shah S."/>
            <person name="Dougan E. K."/>
            <person name="Thang M."/>
            <person name="Chan C."/>
        </authorList>
    </citation>
    <scope>NUCLEOTIDE SEQUENCE [LARGE SCALE GENOMIC DNA]</scope>
</reference>
<evidence type="ECO:0000313" key="4">
    <source>
        <dbReference type="EMBL" id="CAL1171080.1"/>
    </source>
</evidence>
<dbReference type="OrthoDB" id="201504at2759"/>
<keyword evidence="2" id="KW-0472">Membrane</keyword>
<keyword evidence="6" id="KW-1185">Reference proteome</keyword>
<organism evidence="3">
    <name type="scientific">Cladocopium goreaui</name>
    <dbReference type="NCBI Taxonomy" id="2562237"/>
    <lineage>
        <taxon>Eukaryota</taxon>
        <taxon>Sar</taxon>
        <taxon>Alveolata</taxon>
        <taxon>Dinophyceae</taxon>
        <taxon>Suessiales</taxon>
        <taxon>Symbiodiniaceae</taxon>
        <taxon>Cladocopium</taxon>
    </lineage>
</organism>
<evidence type="ECO:0000313" key="6">
    <source>
        <dbReference type="Proteomes" id="UP001152797"/>
    </source>
</evidence>
<dbReference type="InterPro" id="IPR008775">
    <property type="entry name" value="Phytyl_CoA_dOase-like"/>
</dbReference>
<sequence length="857" mass="95593">MDMEHSRPLCFFRAMLARPAFGPHPALPAAPAPARSCPACDWMAASVAASSLVVAGSQASRSSRSSRSSSTLASRQTYVALRSESKESSASKTAQKKSGNAFLRGIVVMALVVAVVGGLTQVLQLPWDFAAWAFGIQWAFFLFQAWPQRSEKLYDASGSLTHLALVLAGLLSHPLRSPRQILLSVASVVWCTRLGTFLFNRISQDREDTRFTELKKEFWTFSIAWNLQVLWVFLLQLPVTLVNSSAVQPATGIWDVLGISLWSLGFLLEAVADGQKFAFRGVASNKGKFIQSGLWRYSRHPNYFGEILMWLGLSISFCSCLSGLSWQLLVWLSPAFNAFLLLFVSGVPMLEKAGEKKWGKDPEYQHYMKVQMNAALDLGLNIVVFVVLLAVAVFLFTSQSKEANQRKHRDPLRRESKVTPEAQQFSAPLEEKVSRTQRFVGRVQRYSERNGIGFIANSQCRAKHGRDVQLFQEDWEALQLQVGTVVSFILSVEERFPCPKGRSTTACFQAQQVNEKRRVATDYLLRSAHLGELRDSSELSQRLTSKGHLRAASRLRARLWADGYLFVRGLLPADSVRAAQLSLLSQMRILGLSDGQGKACSSQEQHAPNLCSPEVLAVLNHPDLFSFLDHLFDQELHPLYGSANLRMVRPWQSTGFHTDSVYMGKLMEKNLPPVIACWIPVTPIPLSLGGLVICRGSNSHPGFQRFRETYGKLDLDEADIGGTGWYTEDPQEVLMLGGRFETAEFQQGDVVFFTMHTVHGSTCNCTERWRLSLDFRIQAESCSSGADEANKGRWSRLRHDPSEFPRTMEQAKVSWGLTSPVTAVTGDRPDKEPRWQSSAEKSVTANSSTRELLSSCF</sequence>